<protein>
    <recommendedName>
        <fullName evidence="7 8">Adenylosuccinate synthetase</fullName>
        <shortName evidence="7">AMPSase</shortName>
        <shortName evidence="7">AdSS</shortName>
        <ecNumber evidence="7 8">6.3.4.4</ecNumber>
    </recommendedName>
    <alternativeName>
        <fullName evidence="7">IMP--aspartate ligase</fullName>
    </alternativeName>
</protein>
<dbReference type="RefSeq" id="WP_207566826.1">
    <property type="nucleotide sequence ID" value="NZ_CP071446.1"/>
</dbReference>
<comment type="cofactor">
    <cofactor evidence="7">
        <name>Mg(2+)</name>
        <dbReference type="ChEBI" id="CHEBI:18420"/>
    </cofactor>
    <text evidence="7">Binds 1 Mg(2+) ion per subunit.</text>
</comment>
<comment type="pathway">
    <text evidence="7 8">Purine metabolism; AMP biosynthesis via de novo pathway; AMP from IMP: step 1/2.</text>
</comment>
<comment type="similarity">
    <text evidence="7 8">Belongs to the adenylosuccinate synthetase family.</text>
</comment>
<feature type="binding site" evidence="7">
    <location>
        <begin position="319"/>
        <end position="321"/>
    </location>
    <ligand>
        <name>GTP</name>
        <dbReference type="ChEBI" id="CHEBI:37565"/>
    </ligand>
</feature>
<feature type="binding site" evidence="7">
    <location>
        <position position="293"/>
    </location>
    <ligand>
        <name>GTP</name>
        <dbReference type="ChEBI" id="CHEBI:37565"/>
    </ligand>
</feature>
<dbReference type="NCBIfam" id="NF010355">
    <property type="entry name" value="PRK13783.1"/>
    <property type="match status" value="1"/>
</dbReference>
<feature type="binding site" description="in other chain" evidence="7">
    <location>
        <position position="128"/>
    </location>
    <ligand>
        <name>IMP</name>
        <dbReference type="ChEBI" id="CHEBI:58053"/>
        <note>ligand shared between dimeric partners</note>
    </ligand>
</feature>
<proteinExistence type="inferred from homology"/>
<evidence type="ECO:0000256" key="1">
    <source>
        <dbReference type="ARBA" id="ARBA00022598"/>
    </source>
</evidence>
<dbReference type="InterPro" id="IPR042110">
    <property type="entry name" value="Adenylosuccinate_synth_dom2"/>
</dbReference>
<dbReference type="EMBL" id="CP071446">
    <property type="protein sequence ID" value="QTA38105.1"/>
    <property type="molecule type" value="Genomic_DNA"/>
</dbReference>
<keyword evidence="10" id="KW-1185">Reference proteome</keyword>
<dbReference type="NCBIfam" id="TIGR00184">
    <property type="entry name" value="purA"/>
    <property type="match status" value="1"/>
</dbReference>
<evidence type="ECO:0000256" key="5">
    <source>
        <dbReference type="ARBA" id="ARBA00022842"/>
    </source>
</evidence>
<dbReference type="Gene3D" id="3.90.170.10">
    <property type="entry name" value="Adenylosuccinate Synthetase, subunit A, domain 3"/>
    <property type="match status" value="1"/>
</dbReference>
<feature type="binding site" description="in other chain" evidence="7">
    <location>
        <position position="228"/>
    </location>
    <ligand>
        <name>IMP</name>
        <dbReference type="ChEBI" id="CHEBI:58053"/>
        <note>ligand shared between dimeric partners</note>
    </ligand>
</feature>
<dbReference type="Proteomes" id="UP000671862">
    <property type="component" value="Chromosome"/>
</dbReference>
<comment type="catalytic activity">
    <reaction evidence="7 8">
        <text>IMP + L-aspartate + GTP = N(6)-(1,2-dicarboxyethyl)-AMP + GDP + phosphate + 2 H(+)</text>
        <dbReference type="Rhea" id="RHEA:15753"/>
        <dbReference type="ChEBI" id="CHEBI:15378"/>
        <dbReference type="ChEBI" id="CHEBI:29991"/>
        <dbReference type="ChEBI" id="CHEBI:37565"/>
        <dbReference type="ChEBI" id="CHEBI:43474"/>
        <dbReference type="ChEBI" id="CHEBI:57567"/>
        <dbReference type="ChEBI" id="CHEBI:58053"/>
        <dbReference type="ChEBI" id="CHEBI:58189"/>
        <dbReference type="EC" id="6.3.4.4"/>
    </reaction>
</comment>
<feature type="binding site" evidence="7">
    <location>
        <position position="142"/>
    </location>
    <ligand>
        <name>IMP</name>
        <dbReference type="ChEBI" id="CHEBI:58053"/>
        <note>ligand shared between dimeric partners</note>
    </ligand>
</feature>
<dbReference type="InterPro" id="IPR018220">
    <property type="entry name" value="Adenylosuccin_syn_GTP-bd"/>
</dbReference>
<feature type="binding site" description="in other chain" evidence="7">
    <location>
        <begin position="12"/>
        <end position="15"/>
    </location>
    <ligand>
        <name>IMP</name>
        <dbReference type="ChEBI" id="CHEBI:58053"/>
        <note>ligand shared between dimeric partners</note>
    </ligand>
</feature>
<dbReference type="GO" id="GO:0004019">
    <property type="term" value="F:adenylosuccinate synthase activity"/>
    <property type="evidence" value="ECO:0007669"/>
    <property type="project" value="UniProtKB-EC"/>
</dbReference>
<dbReference type="HAMAP" id="MF_00011">
    <property type="entry name" value="Adenylosucc_synth"/>
    <property type="match status" value="1"/>
</dbReference>
<dbReference type="PANTHER" id="PTHR11846">
    <property type="entry name" value="ADENYLOSUCCINATE SYNTHETASE"/>
    <property type="match status" value="1"/>
</dbReference>
<feature type="binding site" evidence="7">
    <location>
        <position position="12"/>
    </location>
    <ligand>
        <name>Mg(2+)</name>
        <dbReference type="ChEBI" id="CHEBI:18420"/>
    </ligand>
</feature>
<feature type="binding site" evidence="7">
    <location>
        <begin position="287"/>
        <end position="293"/>
    </location>
    <ligand>
        <name>substrate</name>
    </ligand>
</feature>
<accession>A0ABX7S8H4</accession>
<dbReference type="Gene3D" id="3.40.440.10">
    <property type="entry name" value="Adenylosuccinate Synthetase, subunit A, domain 1"/>
    <property type="match status" value="1"/>
</dbReference>
<dbReference type="InterPro" id="IPR001114">
    <property type="entry name" value="Adenylosuccinate_synthetase"/>
</dbReference>
<comment type="subcellular location">
    <subcellularLocation>
        <location evidence="7">Cytoplasm</location>
    </subcellularLocation>
</comment>
<sequence>MKTAIVGLQWGDEGKGKIVTYFSKFYDYVVRYSGGSNAGHTVEYDDNTKFVHHLFPSIHKDFNTKAIISGGVVVDIGVLLDEIRNLSNVTSIKDKLLISELCHIVLPVHKKLDEKLEKLKKGNAIGTTKRGIGPAYADRVGRIGVRLKDFKDKSLLMERLNFISKLYKELYNIEWTEFQDLINSYEEIADYVKPHLKIIELIKNSKVLFEGTQGILLDVDAGTYPYVTSTNCNLTNIPNSVGFPLSLEKRIGVFKAYLTRVGNGPFPTEVFEKELEDLRKRGHEFGATTGRPRRCGWLDLVLLKYAVNVSGCNELIMTKADILNGLEKIPVCVAYKNGTKVIDELETLDLENVTPVYEYLPGWQSLEDSNFVNFVRFVEKHVGINITHISTGPKVDQIIKT</sequence>
<dbReference type="InterPro" id="IPR042111">
    <property type="entry name" value="Adenylosuccinate_synth_dom3"/>
</dbReference>
<evidence type="ECO:0000256" key="2">
    <source>
        <dbReference type="ARBA" id="ARBA00022723"/>
    </source>
</evidence>
<reference evidence="9 10" key="1">
    <citation type="submission" date="2021-03" db="EMBL/GenBank/DDBJ databases">
        <title>Thermosipho ferrireducens sp.nov., an anaerobic thermophilic iron-reducing bacterium isolated from a deep-sea hydrothermal sulfide deposits.</title>
        <authorList>
            <person name="Zeng X."/>
            <person name="Chen Y."/>
            <person name="Shao Z."/>
        </authorList>
    </citation>
    <scope>NUCLEOTIDE SEQUENCE [LARGE SCALE GENOMIC DNA]</scope>
    <source>
        <strain evidence="9 10">JL129W03</strain>
    </source>
</reference>
<evidence type="ECO:0000256" key="7">
    <source>
        <dbReference type="HAMAP-Rule" id="MF_00011"/>
    </source>
</evidence>
<dbReference type="CDD" id="cd03108">
    <property type="entry name" value="AdSS"/>
    <property type="match status" value="1"/>
</dbReference>
<feature type="binding site" description="in other chain" evidence="7">
    <location>
        <position position="213"/>
    </location>
    <ligand>
        <name>IMP</name>
        <dbReference type="ChEBI" id="CHEBI:58053"/>
        <note>ligand shared between dimeric partners</note>
    </ligand>
</feature>
<dbReference type="SMART" id="SM00788">
    <property type="entry name" value="Adenylsucc_synt"/>
    <property type="match status" value="1"/>
</dbReference>
<dbReference type="PANTHER" id="PTHR11846:SF0">
    <property type="entry name" value="ADENYLOSUCCINATE SYNTHETASE"/>
    <property type="match status" value="1"/>
</dbReference>
<organism evidence="9 10">
    <name type="scientific">Thermosipho ferrireducens</name>
    <dbReference type="NCBI Taxonomy" id="2571116"/>
    <lineage>
        <taxon>Bacteria</taxon>
        <taxon>Thermotogati</taxon>
        <taxon>Thermotogota</taxon>
        <taxon>Thermotogae</taxon>
        <taxon>Thermotogales</taxon>
        <taxon>Fervidobacteriaceae</taxon>
        <taxon>Thermosipho</taxon>
    </lineage>
</organism>
<feature type="binding site" evidence="7">
    <location>
        <begin position="11"/>
        <end position="17"/>
    </location>
    <ligand>
        <name>GTP</name>
        <dbReference type="ChEBI" id="CHEBI:37565"/>
    </ligand>
</feature>
<feature type="binding site" evidence="7">
    <location>
        <begin position="390"/>
        <end position="392"/>
    </location>
    <ligand>
        <name>GTP</name>
        <dbReference type="ChEBI" id="CHEBI:37565"/>
    </ligand>
</feature>
<feature type="binding site" evidence="7">
    <location>
        <position position="39"/>
    </location>
    <ligand>
        <name>Mg(2+)</name>
        <dbReference type="ChEBI" id="CHEBI:18420"/>
    </ligand>
</feature>
<evidence type="ECO:0000256" key="3">
    <source>
        <dbReference type="ARBA" id="ARBA00022741"/>
    </source>
</evidence>
<evidence type="ECO:0000313" key="9">
    <source>
        <dbReference type="EMBL" id="QTA38105.1"/>
    </source>
</evidence>
<evidence type="ECO:0000256" key="8">
    <source>
        <dbReference type="RuleBase" id="RU000520"/>
    </source>
</evidence>
<keyword evidence="4 7" id="KW-0658">Purine biosynthesis</keyword>
<feature type="active site" description="Proton acceptor" evidence="7">
    <location>
        <position position="12"/>
    </location>
</feature>
<name>A0ABX7S8H4_9BACT</name>
<feature type="binding site" evidence="7">
    <location>
        <begin position="39"/>
        <end position="41"/>
    </location>
    <ligand>
        <name>GTP</name>
        <dbReference type="ChEBI" id="CHEBI:37565"/>
    </ligand>
</feature>
<comment type="subunit">
    <text evidence="7">Homodimer.</text>
</comment>
<gene>
    <name evidence="7" type="primary">purA</name>
    <name evidence="9" type="ORF">JYK00_00745</name>
</gene>
<feature type="binding site" description="in other chain" evidence="7">
    <location>
        <begin position="37"/>
        <end position="40"/>
    </location>
    <ligand>
        <name>IMP</name>
        <dbReference type="ChEBI" id="CHEBI:58053"/>
        <note>ligand shared between dimeric partners</note>
    </ligand>
</feature>
<dbReference type="InterPro" id="IPR042109">
    <property type="entry name" value="Adenylosuccinate_synth_dom1"/>
</dbReference>
<comment type="function">
    <text evidence="7">Plays an important role in the de novo pathway of purine nucleotide biosynthesis. Catalyzes the first committed step in the biosynthesis of AMP from IMP.</text>
</comment>
<evidence type="ECO:0000256" key="6">
    <source>
        <dbReference type="ARBA" id="ARBA00023134"/>
    </source>
</evidence>
<feature type="active site" description="Proton donor" evidence="7">
    <location>
        <position position="40"/>
    </location>
</feature>
<keyword evidence="2 7" id="KW-0479">Metal-binding</keyword>
<dbReference type="InterPro" id="IPR027417">
    <property type="entry name" value="P-loop_NTPase"/>
</dbReference>
<keyword evidence="3 7" id="KW-0547">Nucleotide-binding</keyword>
<evidence type="ECO:0000256" key="4">
    <source>
        <dbReference type="ARBA" id="ARBA00022755"/>
    </source>
</evidence>
<keyword evidence="1 7" id="KW-0436">Ligase</keyword>
<dbReference type="Gene3D" id="1.10.300.10">
    <property type="entry name" value="Adenylosuccinate Synthetase, subunit A, domain 2"/>
    <property type="match status" value="1"/>
</dbReference>
<keyword evidence="7" id="KW-0963">Cytoplasm</keyword>
<dbReference type="EC" id="6.3.4.4" evidence="7 8"/>
<evidence type="ECO:0000313" key="10">
    <source>
        <dbReference type="Proteomes" id="UP000671862"/>
    </source>
</evidence>
<dbReference type="Pfam" id="PF00709">
    <property type="entry name" value="Adenylsucc_synt"/>
    <property type="match status" value="1"/>
</dbReference>
<dbReference type="NCBIfam" id="NF002223">
    <property type="entry name" value="PRK01117.1"/>
    <property type="match status" value="1"/>
</dbReference>
<feature type="binding site" description="in other chain" evidence="7">
    <location>
        <position position="291"/>
    </location>
    <ligand>
        <name>IMP</name>
        <dbReference type="ChEBI" id="CHEBI:58053"/>
        <note>ligand shared between dimeric partners</note>
    </ligand>
</feature>
<keyword evidence="6 7" id="KW-0342">GTP-binding</keyword>
<dbReference type="SUPFAM" id="SSF52540">
    <property type="entry name" value="P-loop containing nucleoside triphosphate hydrolases"/>
    <property type="match status" value="1"/>
</dbReference>
<dbReference type="PROSITE" id="PS01266">
    <property type="entry name" value="ADENYLOSUCCIN_SYN_1"/>
    <property type="match status" value="1"/>
</dbReference>
<keyword evidence="5 7" id="KW-0460">Magnesium</keyword>